<dbReference type="AlphaFoldDB" id="L2GPU2"/>
<protein>
    <submittedName>
        <fullName evidence="1">Uncharacterized protein</fullName>
    </submittedName>
</protein>
<keyword evidence="2" id="KW-1185">Reference proteome</keyword>
<dbReference type="GeneID" id="19880894"/>
<proteinExistence type="predicted"/>
<dbReference type="RefSeq" id="XP_007603629.1">
    <property type="nucleotide sequence ID" value="XM_007603567.1"/>
</dbReference>
<dbReference type="Gene3D" id="3.80.10.10">
    <property type="entry name" value="Ribonuclease Inhibitor"/>
    <property type="match status" value="1"/>
</dbReference>
<dbReference type="EMBL" id="JH370130">
    <property type="protein sequence ID" value="ELA42861.1"/>
    <property type="molecule type" value="Genomic_DNA"/>
</dbReference>
<dbReference type="Proteomes" id="UP000011082">
    <property type="component" value="Unassembled WGS sequence"/>
</dbReference>
<evidence type="ECO:0000313" key="2">
    <source>
        <dbReference type="Proteomes" id="UP000011082"/>
    </source>
</evidence>
<gene>
    <name evidence="1" type="ORF">VICG_00176</name>
</gene>
<dbReference type="InterPro" id="IPR032675">
    <property type="entry name" value="LRR_dom_sf"/>
</dbReference>
<organism evidence="1 2">
    <name type="scientific">Vittaforma corneae (strain ATCC 50505)</name>
    <name type="common">Microsporidian parasite</name>
    <name type="synonym">Nosema corneum</name>
    <dbReference type="NCBI Taxonomy" id="993615"/>
    <lineage>
        <taxon>Eukaryota</taxon>
        <taxon>Fungi</taxon>
        <taxon>Fungi incertae sedis</taxon>
        <taxon>Microsporidia</taxon>
        <taxon>Nosematidae</taxon>
        <taxon>Vittaforma</taxon>
    </lineage>
</organism>
<accession>L2GPU2</accession>
<dbReference type="InParanoid" id="L2GPU2"/>
<dbReference type="HOGENOM" id="CLU_1058453_0_0_1"/>
<name>L2GPU2_VITCO</name>
<sequence length="263" mass="29762">MTILLDEKTIALAQASNTGFPTAENSGWSKSIDLCEMAALQNFELYSSVLESLAFRKMSMLHKLLLKDCLLTSATLQDVSSLLDVFLESCHLKSLSLQTVHALKNLNLIMSSFESIDLQEVQSIENLGFFKCDLLNMHSICMGLKTTKSLKCLVIDECTGFMKLPYEISEISGLEVLHLDLKQLDSVDVGKYTSESEEPDCVQLKESFRLPSTLRDCSIYVNNDLVKSIMGIWFEKCDRSQLRLVINENDYVVTDDYQIVRRE</sequence>
<dbReference type="VEuPathDB" id="MicrosporidiaDB:VICG_00176"/>
<reference evidence="2" key="1">
    <citation type="submission" date="2011-05" db="EMBL/GenBank/DDBJ databases">
        <title>The genome sequence of Vittaforma corneae strain ATCC 50505.</title>
        <authorList>
            <consortium name="The Broad Institute Genome Sequencing Platform"/>
            <person name="Cuomo C."/>
            <person name="Didier E."/>
            <person name="Bowers L."/>
            <person name="Young S.K."/>
            <person name="Zeng Q."/>
            <person name="Gargeya S."/>
            <person name="Fitzgerald M."/>
            <person name="Haas B."/>
            <person name="Abouelleil A."/>
            <person name="Alvarado L."/>
            <person name="Arachchi H.M."/>
            <person name="Berlin A."/>
            <person name="Chapman S.B."/>
            <person name="Gearin G."/>
            <person name="Goldberg J."/>
            <person name="Griggs A."/>
            <person name="Gujja S."/>
            <person name="Hansen M."/>
            <person name="Heiman D."/>
            <person name="Howarth C."/>
            <person name="Larimer J."/>
            <person name="Lui A."/>
            <person name="MacDonald P.J.P."/>
            <person name="McCowen C."/>
            <person name="Montmayeur A."/>
            <person name="Murphy C."/>
            <person name="Neiman D."/>
            <person name="Pearson M."/>
            <person name="Priest M."/>
            <person name="Roberts A."/>
            <person name="Saif S."/>
            <person name="Shea T."/>
            <person name="Sisk P."/>
            <person name="Stolte C."/>
            <person name="Sykes S."/>
            <person name="Wortman J."/>
            <person name="Nusbaum C."/>
            <person name="Birren B."/>
        </authorList>
    </citation>
    <scope>NUCLEOTIDE SEQUENCE [LARGE SCALE GENOMIC DNA]</scope>
    <source>
        <strain evidence="2">ATCC 50505</strain>
    </source>
</reference>
<evidence type="ECO:0000313" key="1">
    <source>
        <dbReference type="EMBL" id="ELA42861.1"/>
    </source>
</evidence>
<dbReference type="SUPFAM" id="SSF52058">
    <property type="entry name" value="L domain-like"/>
    <property type="match status" value="1"/>
</dbReference>